<evidence type="ECO:0000256" key="1">
    <source>
        <dbReference type="PIRSR" id="PIRSR640198-2"/>
    </source>
</evidence>
<dbReference type="AlphaFoldDB" id="A0A316EVA1"/>
<dbReference type="InterPro" id="IPR040198">
    <property type="entry name" value="Fido_containing"/>
</dbReference>
<dbReference type="PANTHER" id="PTHR13504">
    <property type="entry name" value="FIDO DOMAIN-CONTAINING PROTEIN DDB_G0283145"/>
    <property type="match status" value="1"/>
</dbReference>
<evidence type="ECO:0000259" key="2">
    <source>
        <dbReference type="PROSITE" id="PS51459"/>
    </source>
</evidence>
<protein>
    <submittedName>
        <fullName evidence="3">Fic/DOC family protein</fullName>
    </submittedName>
</protein>
<dbReference type="Proteomes" id="UP000245754">
    <property type="component" value="Unassembled WGS sequence"/>
</dbReference>
<organism evidence="3 4">
    <name type="scientific">Cupriavidus plantarum</name>
    <dbReference type="NCBI Taxonomy" id="942865"/>
    <lineage>
        <taxon>Bacteria</taxon>
        <taxon>Pseudomonadati</taxon>
        <taxon>Pseudomonadota</taxon>
        <taxon>Betaproteobacteria</taxon>
        <taxon>Burkholderiales</taxon>
        <taxon>Burkholderiaceae</taxon>
        <taxon>Cupriavidus</taxon>
    </lineage>
</organism>
<sequence>MPLGARDPVTYHRDFVDAYRPNESYLLPQRLADELYQAGRLAGQQPAGTYARKVFEQLLIDLSWSSSRLEGNRYTLLATKELFERGVDGDDTDAVMLLNHKRAIEYLVEGVPTEGLTTAVLRNLHATLMEALLANDNALGTIRGTVVNISDTVYVPAQVAAVLHEMLQAIVDKARLIKNPVEGAFFLWVNVAYLQPFEDGNKRTSRLAANIPLMLYNCAPLAFLDVDPSDYAQAMLGIYELQNAAAAVDLFAWTYRRSIKKYAVVKSSFASPDPRRLRYRPALEEAVRMIVLERQSAAAAVEGVAHTEDKAPGFAALLAETLQSLGEYNCARFRLTSTATREWVEAGRPM</sequence>
<dbReference type="Gene3D" id="1.10.3290.10">
    <property type="entry name" value="Fido-like domain"/>
    <property type="match status" value="1"/>
</dbReference>
<keyword evidence="1" id="KW-0067">ATP-binding</keyword>
<evidence type="ECO:0000313" key="4">
    <source>
        <dbReference type="Proteomes" id="UP000245754"/>
    </source>
</evidence>
<comment type="caution">
    <text evidence="3">The sequence shown here is derived from an EMBL/GenBank/DDBJ whole genome shotgun (WGS) entry which is preliminary data.</text>
</comment>
<dbReference type="EMBL" id="QGGT01000002">
    <property type="protein sequence ID" value="PWK35525.1"/>
    <property type="molecule type" value="Genomic_DNA"/>
</dbReference>
<accession>A0A316EVA1</accession>
<evidence type="ECO:0000313" key="3">
    <source>
        <dbReference type="EMBL" id="PWK35525.1"/>
    </source>
</evidence>
<dbReference type="PANTHER" id="PTHR13504:SF38">
    <property type="entry name" value="FIDO DOMAIN-CONTAINING PROTEIN"/>
    <property type="match status" value="1"/>
</dbReference>
<dbReference type="SUPFAM" id="SSF140931">
    <property type="entry name" value="Fic-like"/>
    <property type="match status" value="1"/>
</dbReference>
<dbReference type="Pfam" id="PF02661">
    <property type="entry name" value="Fic"/>
    <property type="match status" value="1"/>
</dbReference>
<feature type="domain" description="Fido" evidence="2">
    <location>
        <begin position="116"/>
        <end position="256"/>
    </location>
</feature>
<dbReference type="GO" id="GO:0005524">
    <property type="term" value="F:ATP binding"/>
    <property type="evidence" value="ECO:0007669"/>
    <property type="project" value="UniProtKB-KW"/>
</dbReference>
<proteinExistence type="predicted"/>
<feature type="binding site" evidence="1">
    <location>
        <begin position="199"/>
        <end position="206"/>
    </location>
    <ligand>
        <name>ATP</name>
        <dbReference type="ChEBI" id="CHEBI:30616"/>
    </ligand>
</feature>
<dbReference type="InterPro" id="IPR036597">
    <property type="entry name" value="Fido-like_dom_sf"/>
</dbReference>
<reference evidence="3 4" key="1">
    <citation type="submission" date="2018-05" db="EMBL/GenBank/DDBJ databases">
        <title>Genomic Encyclopedia of Type Strains, Phase IV (KMG-V): Genome sequencing to study the core and pangenomes of soil and plant-associated prokaryotes.</title>
        <authorList>
            <person name="Whitman W."/>
        </authorList>
    </citation>
    <scope>NUCLEOTIDE SEQUENCE [LARGE SCALE GENOMIC DNA]</scope>
    <source>
        <strain evidence="3 4">SLV-132</strain>
    </source>
</reference>
<keyword evidence="1" id="KW-0547">Nucleotide-binding</keyword>
<keyword evidence="4" id="KW-1185">Reference proteome</keyword>
<name>A0A316EVA1_9BURK</name>
<dbReference type="PROSITE" id="PS51459">
    <property type="entry name" value="FIDO"/>
    <property type="match status" value="1"/>
</dbReference>
<dbReference type="InterPro" id="IPR003812">
    <property type="entry name" value="Fido"/>
</dbReference>
<gene>
    <name evidence="3" type="ORF">C7419_102803</name>
</gene>